<organism evidence="1 2">
    <name type="scientific">Oceanobacillus oncorhynchi</name>
    <dbReference type="NCBI Taxonomy" id="545501"/>
    <lineage>
        <taxon>Bacteria</taxon>
        <taxon>Bacillati</taxon>
        <taxon>Bacillota</taxon>
        <taxon>Bacilli</taxon>
        <taxon>Bacillales</taxon>
        <taxon>Bacillaceae</taxon>
        <taxon>Oceanobacillus</taxon>
    </lineage>
</organism>
<reference evidence="1 2" key="1">
    <citation type="submission" date="2014-11" db="EMBL/GenBank/DDBJ databases">
        <authorList>
            <person name="Urmite Genomes Urmite Genomes"/>
        </authorList>
    </citation>
    <scope>NUCLEOTIDE SEQUENCE [LARGE SCALE GENOMIC DNA]</scope>
    <source>
        <strain evidence="1 2">Oc5</strain>
    </source>
</reference>
<evidence type="ECO:0000313" key="1">
    <source>
        <dbReference type="EMBL" id="CEI80876.1"/>
    </source>
</evidence>
<proteinExistence type="predicted"/>
<name>A0A0A1MP86_9BACI</name>
<gene>
    <name evidence="1" type="ORF">BN997_00686</name>
</gene>
<dbReference type="AlphaFoldDB" id="A0A0A1MP86"/>
<dbReference type="Proteomes" id="UP000040453">
    <property type="component" value="Unassembled WGS sequence"/>
</dbReference>
<keyword evidence="2" id="KW-1185">Reference proteome</keyword>
<accession>A0A0A1MP86</accession>
<evidence type="ECO:0000313" key="2">
    <source>
        <dbReference type="Proteomes" id="UP000040453"/>
    </source>
</evidence>
<sequence length="92" mass="10951">MKAILYEKAILNKNHVYRLTINKLKMVKIICEKHNIPDSLLYNELELEQFINDLLSNNFYLDEHMESLTPNSLQTKHRQWSTLITKYGQSVQ</sequence>
<dbReference type="EMBL" id="CDGG01000001">
    <property type="protein sequence ID" value="CEI80876.1"/>
    <property type="molecule type" value="Genomic_DNA"/>
</dbReference>
<protein>
    <submittedName>
        <fullName evidence="1">Uncharacterized protein</fullName>
    </submittedName>
</protein>